<dbReference type="Pfam" id="PF06967">
    <property type="entry name" value="Mo-nitro_C"/>
    <property type="match status" value="1"/>
</dbReference>
<dbReference type="InterPro" id="IPR029024">
    <property type="entry name" value="TerB-like"/>
</dbReference>
<evidence type="ECO:0000259" key="1">
    <source>
        <dbReference type="Pfam" id="PF06967"/>
    </source>
</evidence>
<dbReference type="SUPFAM" id="SSF158682">
    <property type="entry name" value="TerB-like"/>
    <property type="match status" value="1"/>
</dbReference>
<dbReference type="EMBL" id="JHEG04000001">
    <property type="protein sequence ID" value="KAF3889498.1"/>
    <property type="molecule type" value="Genomic_DNA"/>
</dbReference>
<name>A0A0C1MXL9_9CYAN</name>
<dbReference type="CDD" id="cd07177">
    <property type="entry name" value="terB_like"/>
    <property type="match status" value="1"/>
</dbReference>
<organism evidence="3">
    <name type="scientific">Tolypothrix bouteillei VB521301</name>
    <dbReference type="NCBI Taxonomy" id="1479485"/>
    <lineage>
        <taxon>Bacteria</taxon>
        <taxon>Bacillati</taxon>
        <taxon>Cyanobacteriota</taxon>
        <taxon>Cyanophyceae</taxon>
        <taxon>Nostocales</taxon>
        <taxon>Tolypothrichaceae</taxon>
        <taxon>Tolypothrix</taxon>
    </lineage>
</organism>
<proteinExistence type="predicted"/>
<dbReference type="Gene3D" id="1.10.3680.10">
    <property type="entry name" value="TerB-like"/>
    <property type="match status" value="1"/>
</dbReference>
<gene>
    <name evidence="3" type="ORF">DA73_0238540</name>
    <name evidence="2" type="ORF">DA73_0400031495</name>
</gene>
<dbReference type="InterPro" id="IPR009717">
    <property type="entry name" value="Mo-dep_Nase_C"/>
</dbReference>
<feature type="domain" description="Mo-dependent nitrogenase C-terminal" evidence="1">
    <location>
        <begin position="150"/>
        <end position="231"/>
    </location>
</feature>
<evidence type="ECO:0000313" key="3">
    <source>
        <dbReference type="EMBL" id="KIE07092.1"/>
    </source>
</evidence>
<dbReference type="RefSeq" id="WP_038082421.1">
    <property type="nucleotide sequence ID" value="NZ_JHEG04000001.1"/>
</dbReference>
<protein>
    <submittedName>
        <fullName evidence="3">Nitrogenase</fullName>
    </submittedName>
</protein>
<evidence type="ECO:0000313" key="4">
    <source>
        <dbReference type="Proteomes" id="UP000029738"/>
    </source>
</evidence>
<dbReference type="EMBL" id="JHEG02000059">
    <property type="protein sequence ID" value="KIE07092.1"/>
    <property type="molecule type" value="Genomic_DNA"/>
</dbReference>
<dbReference type="STRING" id="1479485.DA73_0238540"/>
<accession>A0A0C1MXL9</accession>
<reference evidence="2" key="2">
    <citation type="submission" date="2019-11" db="EMBL/GenBank/DDBJ databases">
        <title>Improved Assembly of Tolypothrix boutellei genome.</title>
        <authorList>
            <person name="Sarangi A.N."/>
            <person name="Mukherjee M."/>
            <person name="Ghosh S."/>
            <person name="Singh D."/>
            <person name="Das A."/>
            <person name="Kant S."/>
            <person name="Prusty A."/>
            <person name="Tripathy S."/>
        </authorList>
    </citation>
    <scope>NUCLEOTIDE SEQUENCE</scope>
    <source>
        <strain evidence="2">VB521301</strain>
    </source>
</reference>
<reference evidence="3" key="1">
    <citation type="journal article" date="2015" name="Genome Announc.">
        <title>Draft Genome Sequence of Tolypothrix boutellei Strain VB521301.</title>
        <authorList>
            <person name="Chandrababunaidu M.M."/>
            <person name="Singh D."/>
            <person name="Sen D."/>
            <person name="Bhan S."/>
            <person name="Das S."/>
            <person name="Gupta A."/>
            <person name="Adhikary S.P."/>
            <person name="Tripathy S."/>
        </authorList>
    </citation>
    <scope>NUCLEOTIDE SEQUENCE</scope>
    <source>
        <strain evidence="3">VB521301</strain>
    </source>
</reference>
<dbReference type="AlphaFoldDB" id="A0A0C1MXL9"/>
<keyword evidence="4" id="KW-1185">Reference proteome</keyword>
<dbReference type="Proteomes" id="UP000029738">
    <property type="component" value="Unassembled WGS sequence"/>
</dbReference>
<comment type="caution">
    <text evidence="3">The sequence shown here is derived from an EMBL/GenBank/DDBJ whole genome shotgun (WGS) entry which is preliminary data.</text>
</comment>
<dbReference type="OrthoDB" id="516441at2"/>
<evidence type="ECO:0000313" key="2">
    <source>
        <dbReference type="EMBL" id="KAF3889498.1"/>
    </source>
</evidence>
<sequence length="231" mass="26042">MTNVVKSPYTNEQIAAWLRGLLTIAWADGDFDAQEQELIANLTKDELAPSIKVESYEPIEPEELSTVLGKGTKAAENFLRTAVMVAIADGTYSSSEDYILHQFCKVLEEPEDMLEALRHTLEHSHQVTATIPTSPVSLQPIPTKHQADALHPLREWLDKLDIQDPRVARFLCKMIPSQCPFERDVTLFGRKIVHIPPLCKLNPLYEQLVGLRFRALSYLADECGEDVSPYI</sequence>